<keyword evidence="5 8" id="KW-0812">Transmembrane</keyword>
<organism evidence="10 11">
    <name type="scientific">Frankia umida</name>
    <dbReference type="NCBI Taxonomy" id="573489"/>
    <lineage>
        <taxon>Bacteria</taxon>
        <taxon>Bacillati</taxon>
        <taxon>Actinomycetota</taxon>
        <taxon>Actinomycetes</taxon>
        <taxon>Frankiales</taxon>
        <taxon>Frankiaceae</taxon>
        <taxon>Frankia</taxon>
    </lineage>
</organism>
<accession>A0ABT0K033</accession>
<protein>
    <recommendedName>
        <fullName evidence="8">Nickel/cobalt efflux system</fullName>
    </recommendedName>
</protein>
<proteinExistence type="inferred from homology"/>
<comment type="similarity">
    <text evidence="2 8">Belongs to the NiCoT transporter (TC 2.A.52) family.</text>
</comment>
<dbReference type="InterPro" id="IPR011541">
    <property type="entry name" value="Ni/Co_transpt_high_affinity"/>
</dbReference>
<feature type="transmembrane region" description="Helical" evidence="8">
    <location>
        <begin position="158"/>
        <end position="183"/>
    </location>
</feature>
<keyword evidence="4" id="KW-0533">Nickel</keyword>
<feature type="transmembrane region" description="Helical" evidence="8">
    <location>
        <begin position="61"/>
        <end position="79"/>
    </location>
</feature>
<dbReference type="InterPro" id="IPR004688">
    <property type="entry name" value="Ni/Co_transpt"/>
</dbReference>
<dbReference type="Pfam" id="PF03824">
    <property type="entry name" value="NicO"/>
    <property type="match status" value="1"/>
</dbReference>
<evidence type="ECO:0000256" key="7">
    <source>
        <dbReference type="ARBA" id="ARBA00023136"/>
    </source>
</evidence>
<evidence type="ECO:0000313" key="10">
    <source>
        <dbReference type="EMBL" id="MCK9877155.1"/>
    </source>
</evidence>
<feature type="region of interest" description="Disordered" evidence="9">
    <location>
        <begin position="379"/>
        <end position="398"/>
    </location>
</feature>
<feature type="transmembrane region" description="Helical" evidence="8">
    <location>
        <begin position="226"/>
        <end position="253"/>
    </location>
</feature>
<dbReference type="EMBL" id="JALKFT010000014">
    <property type="protein sequence ID" value="MCK9877155.1"/>
    <property type="molecule type" value="Genomic_DNA"/>
</dbReference>
<evidence type="ECO:0000256" key="5">
    <source>
        <dbReference type="ARBA" id="ARBA00022692"/>
    </source>
</evidence>
<keyword evidence="7 8" id="KW-0472">Membrane</keyword>
<dbReference type="RefSeq" id="WP_248825438.1">
    <property type="nucleotide sequence ID" value="NZ_JALKFT010000014.1"/>
</dbReference>
<evidence type="ECO:0000256" key="9">
    <source>
        <dbReference type="SAM" id="MobiDB-lite"/>
    </source>
</evidence>
<keyword evidence="3 8" id="KW-0813">Transport</keyword>
<dbReference type="PANTHER" id="PTHR31611">
    <property type="entry name" value="HIGH-AFFINITY NICKEL TRANSPORT PROTEIN NIC1"/>
    <property type="match status" value="1"/>
</dbReference>
<comment type="subcellular location">
    <subcellularLocation>
        <location evidence="8">Cell membrane</location>
        <topology evidence="8">Multi-pass membrane protein</topology>
    </subcellularLocation>
    <subcellularLocation>
        <location evidence="1">Endomembrane system</location>
        <topology evidence="1">Multi-pass membrane protein</topology>
    </subcellularLocation>
</comment>
<dbReference type="NCBIfam" id="TIGR00802">
    <property type="entry name" value="nico"/>
    <property type="match status" value="1"/>
</dbReference>
<feature type="transmembrane region" description="Helical" evidence="8">
    <location>
        <begin position="259"/>
        <end position="279"/>
    </location>
</feature>
<reference evidence="10 11" key="1">
    <citation type="submission" date="2022-04" db="EMBL/GenBank/DDBJ databases">
        <title>Genome diversity in the genus Frankia.</title>
        <authorList>
            <person name="Carlos-Shanley C."/>
            <person name="Hahn D."/>
        </authorList>
    </citation>
    <scope>NUCLEOTIDE SEQUENCE [LARGE SCALE GENOMIC DNA]</scope>
    <source>
        <strain evidence="10 11">Ag45/Mut15</strain>
    </source>
</reference>
<evidence type="ECO:0000256" key="3">
    <source>
        <dbReference type="ARBA" id="ARBA00022448"/>
    </source>
</evidence>
<feature type="transmembrane region" description="Helical" evidence="8">
    <location>
        <begin position="300"/>
        <end position="326"/>
    </location>
</feature>
<keyword evidence="6 8" id="KW-1133">Transmembrane helix</keyword>
<dbReference type="PANTHER" id="PTHR31611:SF0">
    <property type="entry name" value="HIGH-AFFINITY NICKEL TRANSPORT PROTEIN NIC1"/>
    <property type="match status" value="1"/>
</dbReference>
<dbReference type="Proteomes" id="UP001201873">
    <property type="component" value="Unassembled WGS sequence"/>
</dbReference>
<feature type="transmembrane region" description="Helical" evidence="8">
    <location>
        <begin position="115"/>
        <end position="138"/>
    </location>
</feature>
<feature type="transmembrane region" description="Helical" evidence="8">
    <location>
        <begin position="346"/>
        <end position="369"/>
    </location>
</feature>
<name>A0ABT0K033_9ACTN</name>
<evidence type="ECO:0000256" key="6">
    <source>
        <dbReference type="ARBA" id="ARBA00022989"/>
    </source>
</evidence>
<gene>
    <name evidence="10" type="ORF">MXD59_15460</name>
</gene>
<evidence type="ECO:0000256" key="4">
    <source>
        <dbReference type="ARBA" id="ARBA00022596"/>
    </source>
</evidence>
<evidence type="ECO:0000256" key="1">
    <source>
        <dbReference type="ARBA" id="ARBA00004127"/>
    </source>
</evidence>
<comment type="caution">
    <text evidence="10">The sequence shown here is derived from an EMBL/GenBank/DDBJ whole genome shotgun (WGS) entry which is preliminary data.</text>
</comment>
<sequence length="398" mass="42491">MARSAPGAARPASFRQSLTAADRRSLAGMGTFVVLLHAVGFVALFTLVTPHSYALGGDHRVFTAGVGVLAYTFGLRHAFDADHIAAVDNTTRKLLADSIASEDAGHPRARRPLSVGFWFSLGHSSVVFALTFLLSVGVRSLLGPVTDDSSRLHTITGVIGPSVSGVFLWILGILNLAALLGILRVFRDLRAGHYDEAELERQLDSRGLMNRFLGRLTRTVTRPWHIYPIGVLFGLGFDTATEVGLLVLAGGAAAFSLPFYTILVLPVLFAAGMCLMDTVDGVLMNAAYGWAFARPVRKIFYNLTITTISVVVALVIGTIELVGVLADRLDISTGPLAWIAGINLDYAGYTIVGVFFVSWVVALAVWRFAHIEDRWSRHAPSGCATPGTAAPTSASPSA</sequence>
<evidence type="ECO:0000313" key="11">
    <source>
        <dbReference type="Proteomes" id="UP001201873"/>
    </source>
</evidence>
<feature type="transmembrane region" description="Helical" evidence="8">
    <location>
        <begin position="26"/>
        <end position="49"/>
    </location>
</feature>
<evidence type="ECO:0000256" key="2">
    <source>
        <dbReference type="ARBA" id="ARBA00010892"/>
    </source>
</evidence>
<evidence type="ECO:0000256" key="8">
    <source>
        <dbReference type="RuleBase" id="RU362101"/>
    </source>
</evidence>
<keyword evidence="11" id="KW-1185">Reference proteome</keyword>